<accession>A0A371PE95</accession>
<dbReference type="PANTHER" id="PTHR30532">
    <property type="entry name" value="IRON III DICITRATE-BINDING PERIPLASMIC PROTEIN"/>
    <property type="match status" value="1"/>
</dbReference>
<feature type="domain" description="Fe/B12 periplasmic-binding" evidence="9">
    <location>
        <begin position="408"/>
        <end position="660"/>
    </location>
</feature>
<dbReference type="GO" id="GO:0043565">
    <property type="term" value="F:sequence-specific DNA binding"/>
    <property type="evidence" value="ECO:0007669"/>
    <property type="project" value="InterPro"/>
</dbReference>
<dbReference type="OrthoDB" id="2652069at2"/>
<dbReference type="PROSITE" id="PS50983">
    <property type="entry name" value="FE_B12_PBP"/>
    <property type="match status" value="1"/>
</dbReference>
<dbReference type="SUPFAM" id="SSF46689">
    <property type="entry name" value="Homeodomain-like"/>
    <property type="match status" value="2"/>
</dbReference>
<dbReference type="InterPro" id="IPR051313">
    <property type="entry name" value="Bact_iron-sidero_bind"/>
</dbReference>
<comment type="subcellular location">
    <subcellularLocation>
        <location evidence="1">Cell envelope</location>
    </subcellularLocation>
</comment>
<dbReference type="EMBL" id="QUBQ01000003">
    <property type="protein sequence ID" value="REK74219.1"/>
    <property type="molecule type" value="Genomic_DNA"/>
</dbReference>
<dbReference type="PRINTS" id="PR00032">
    <property type="entry name" value="HTHARAC"/>
</dbReference>
<dbReference type="Proteomes" id="UP000261905">
    <property type="component" value="Unassembled WGS sequence"/>
</dbReference>
<feature type="domain" description="HTH araC/xylS-type" evidence="8">
    <location>
        <begin position="192"/>
        <end position="290"/>
    </location>
</feature>
<dbReference type="InterPro" id="IPR002491">
    <property type="entry name" value="ABC_transptr_periplasmic_BD"/>
</dbReference>
<evidence type="ECO:0000256" key="4">
    <source>
        <dbReference type="ARBA" id="ARBA00022729"/>
    </source>
</evidence>
<dbReference type="Gene3D" id="3.40.50.1980">
    <property type="entry name" value="Nitrogenase molybdenum iron protein domain"/>
    <property type="match status" value="2"/>
</dbReference>
<dbReference type="GO" id="GO:0003700">
    <property type="term" value="F:DNA-binding transcription factor activity"/>
    <property type="evidence" value="ECO:0007669"/>
    <property type="project" value="InterPro"/>
</dbReference>
<reference evidence="10 11" key="1">
    <citation type="submission" date="2018-08" db="EMBL/GenBank/DDBJ databases">
        <title>Paenibacillus sp. M4BSY-1, whole genome shotgun sequence.</title>
        <authorList>
            <person name="Tuo L."/>
        </authorList>
    </citation>
    <scope>NUCLEOTIDE SEQUENCE [LARGE SCALE GENOMIC DNA]</scope>
    <source>
        <strain evidence="10 11">M4BSY-1</strain>
    </source>
</reference>
<keyword evidence="11" id="KW-1185">Reference proteome</keyword>
<evidence type="ECO:0000259" key="8">
    <source>
        <dbReference type="PROSITE" id="PS01124"/>
    </source>
</evidence>
<comment type="similarity">
    <text evidence="2">Belongs to the bacterial solute-binding protein 8 family.</text>
</comment>
<gene>
    <name evidence="10" type="ORF">DX130_16885</name>
</gene>
<evidence type="ECO:0000256" key="7">
    <source>
        <dbReference type="ARBA" id="ARBA00023163"/>
    </source>
</evidence>
<evidence type="ECO:0000256" key="1">
    <source>
        <dbReference type="ARBA" id="ARBA00004196"/>
    </source>
</evidence>
<comment type="caution">
    <text evidence="10">The sequence shown here is derived from an EMBL/GenBank/DDBJ whole genome shotgun (WGS) entry which is preliminary data.</text>
</comment>
<evidence type="ECO:0000256" key="2">
    <source>
        <dbReference type="ARBA" id="ARBA00008814"/>
    </source>
</evidence>
<dbReference type="Pfam" id="PF12833">
    <property type="entry name" value="HTH_18"/>
    <property type="match status" value="1"/>
</dbReference>
<evidence type="ECO:0000259" key="9">
    <source>
        <dbReference type="PROSITE" id="PS50983"/>
    </source>
</evidence>
<protein>
    <submittedName>
        <fullName evidence="10">Helix-turn-helix domain-containing protein</fullName>
    </submittedName>
</protein>
<keyword evidence="5" id="KW-0805">Transcription regulation</keyword>
<evidence type="ECO:0000256" key="5">
    <source>
        <dbReference type="ARBA" id="ARBA00023015"/>
    </source>
</evidence>
<evidence type="ECO:0000313" key="10">
    <source>
        <dbReference type="EMBL" id="REK74219.1"/>
    </source>
</evidence>
<dbReference type="Gene3D" id="1.10.10.60">
    <property type="entry name" value="Homeodomain-like"/>
    <property type="match status" value="2"/>
</dbReference>
<keyword evidence="3" id="KW-0813">Transport</keyword>
<dbReference type="SMART" id="SM00342">
    <property type="entry name" value="HTH_ARAC"/>
    <property type="match status" value="1"/>
</dbReference>
<dbReference type="Pfam" id="PF01497">
    <property type="entry name" value="Peripla_BP_2"/>
    <property type="match status" value="1"/>
</dbReference>
<proteinExistence type="inferred from homology"/>
<dbReference type="PANTHER" id="PTHR30532:SF26">
    <property type="entry name" value="IRON(3+)-HYDROXAMATE-BINDING PROTEIN FHUD"/>
    <property type="match status" value="1"/>
</dbReference>
<evidence type="ECO:0000256" key="6">
    <source>
        <dbReference type="ARBA" id="ARBA00023125"/>
    </source>
</evidence>
<dbReference type="GO" id="GO:1901678">
    <property type="term" value="P:iron coordination entity transport"/>
    <property type="evidence" value="ECO:0007669"/>
    <property type="project" value="UniProtKB-ARBA"/>
</dbReference>
<dbReference type="InterPro" id="IPR018062">
    <property type="entry name" value="HTH_AraC-typ_CS"/>
</dbReference>
<keyword evidence="7" id="KW-0804">Transcription</keyword>
<keyword evidence="6" id="KW-0238">DNA-binding</keyword>
<dbReference type="SUPFAM" id="SSF53807">
    <property type="entry name" value="Helical backbone' metal receptor"/>
    <property type="match status" value="1"/>
</dbReference>
<name>A0A371PE95_9BACL</name>
<keyword evidence="4" id="KW-0732">Signal</keyword>
<dbReference type="PROSITE" id="PS01124">
    <property type="entry name" value="HTH_ARAC_FAMILY_2"/>
    <property type="match status" value="1"/>
</dbReference>
<sequence>MSMSEQIHLWNQVIVRVLDIRLKRIGQGDEIRNYVAPASMFIFSANGHAEMWADEHVWLSERFHLLHVGKGTRITVQSGGTLDVYMVLYKASLPDSALREFHMMLQSDNPFMECWGLAPSEPLILLGMLKMMLAEWQRTDRASDSQPGTGIRTSFGESESLRRLKAKGDFIRFTHAALLERMEYIGVPSLAEQVIRYLARNYRGTISVEQLAQHLNYTPQYVSRKFKEQIGCSPLDYIIRMRMDAARRLLSETAATLQEAATYVGYPDTIYFSRMFKKQTGITPGQYRKQFRHAVSKSAMKWSDLSVVAPHPAMYHVNNDIHYHLEWDGGIDMAMSKKNLLATALLCLTLAASACQASSVNTGGNNGTALQSNNGAATDAVNAGQTSANVETRIIKASNGDVEVPALSQRVAAPAYLGTLLALGVKPIGSESLLMESPYLEGMLDGVTAMGESLEVLLDLEPDLIVTHSAQAETVDRFSLIAPTVAMPYNSFASIQEEMRYFGDLLGKQDAAEQWIERFESQSGELRDAVQAALDEGETVSVMQEYDGTAFLFGPKAGRGGRIMYEMLGANPPSIIPDYMLDGSYYEFSLEMLPEYTGDYLVLTTYSTLEDLQADPIWGNLPAVRNGKVFIWNENQSWYRDPIAVEGQINSLAAWIIEAAKK</sequence>
<dbReference type="GO" id="GO:0030288">
    <property type="term" value="C:outer membrane-bounded periplasmic space"/>
    <property type="evidence" value="ECO:0007669"/>
    <property type="project" value="TreeGrafter"/>
</dbReference>
<dbReference type="InterPro" id="IPR009057">
    <property type="entry name" value="Homeodomain-like_sf"/>
</dbReference>
<dbReference type="InterPro" id="IPR018060">
    <property type="entry name" value="HTH_AraC"/>
</dbReference>
<evidence type="ECO:0000313" key="11">
    <source>
        <dbReference type="Proteomes" id="UP000261905"/>
    </source>
</evidence>
<dbReference type="PROSITE" id="PS00041">
    <property type="entry name" value="HTH_ARAC_FAMILY_1"/>
    <property type="match status" value="1"/>
</dbReference>
<dbReference type="AlphaFoldDB" id="A0A371PE95"/>
<dbReference type="InterPro" id="IPR020449">
    <property type="entry name" value="Tscrpt_reg_AraC-type_HTH"/>
</dbReference>
<evidence type="ECO:0000256" key="3">
    <source>
        <dbReference type="ARBA" id="ARBA00022448"/>
    </source>
</evidence>
<organism evidence="10 11">
    <name type="scientific">Paenibacillus paeoniae</name>
    <dbReference type="NCBI Taxonomy" id="2292705"/>
    <lineage>
        <taxon>Bacteria</taxon>
        <taxon>Bacillati</taxon>
        <taxon>Bacillota</taxon>
        <taxon>Bacilli</taxon>
        <taxon>Bacillales</taxon>
        <taxon>Paenibacillaceae</taxon>
        <taxon>Paenibacillus</taxon>
    </lineage>
</organism>